<keyword evidence="1" id="KW-1133">Transmembrane helix</keyword>
<dbReference type="Proteomes" id="UP000234414">
    <property type="component" value="Chromosome"/>
</dbReference>
<dbReference type="EMBL" id="CP025298">
    <property type="protein sequence ID" value="AUI08840.1"/>
    <property type="molecule type" value="Genomic_DNA"/>
</dbReference>
<name>A0AAD0FNE7_STEMA</name>
<accession>A0AAD0FNE7</accession>
<proteinExistence type="predicted"/>
<keyword evidence="1" id="KW-0472">Membrane</keyword>
<gene>
    <name evidence="2" type="ORF">SmaCSM2_17305</name>
</gene>
<organism evidence="2 3">
    <name type="scientific">Stenotrophomonas maltophilia</name>
    <name type="common">Pseudomonas maltophilia</name>
    <name type="synonym">Xanthomonas maltophilia</name>
    <dbReference type="NCBI Taxonomy" id="40324"/>
    <lineage>
        <taxon>Bacteria</taxon>
        <taxon>Pseudomonadati</taxon>
        <taxon>Pseudomonadota</taxon>
        <taxon>Gammaproteobacteria</taxon>
        <taxon>Lysobacterales</taxon>
        <taxon>Lysobacteraceae</taxon>
        <taxon>Stenotrophomonas</taxon>
        <taxon>Stenotrophomonas maltophilia group</taxon>
    </lineage>
</organism>
<evidence type="ECO:0008006" key="4">
    <source>
        <dbReference type="Google" id="ProtNLM"/>
    </source>
</evidence>
<sequence length="247" mass="28546">MYGWVSRFISYRTFYLWRARYFYYTRNLDSWVLFTLLCLTGMVLVLWYHWRVVSVPPPRVHPEVAALRVENITGEAIHRIVLVQHGGTTPGEPFTTPEEVRAGTLRTMRVRELLDSGMVWQLKAHMLADMAAYIEATGSCFPYPCWQLKHRLSLLRAAQTENTAINEALAPVLEVPLDRMPNLNGGERARIQTAWSDTFGDVYNQTWLLADLQDMHARMMVEYPRRAGAPWLARLLTGDAKEPHELR</sequence>
<feature type="transmembrane region" description="Helical" evidence="1">
    <location>
        <begin position="28"/>
        <end position="50"/>
    </location>
</feature>
<evidence type="ECO:0000256" key="1">
    <source>
        <dbReference type="SAM" id="Phobius"/>
    </source>
</evidence>
<dbReference type="AlphaFoldDB" id="A0AAD0FNE7"/>
<reference evidence="2 3" key="1">
    <citation type="submission" date="2017-12" db="EMBL/GenBank/DDBJ databases">
        <title>Complete Genome Sequence of Stenotrophomonas maltophilia CSM2.</title>
        <authorList>
            <person name="Castro-Jaimes S."/>
            <person name="Lopez-Leal G."/>
            <person name="Barberena Jonas C."/>
            <person name="Bustos P."/>
            <person name="Perez-Oseguera A."/>
            <person name="Cevallos M.A."/>
        </authorList>
    </citation>
    <scope>NUCLEOTIDE SEQUENCE [LARGE SCALE GENOMIC DNA]</scope>
    <source>
        <strain evidence="2 3">CSM2</strain>
    </source>
</reference>
<evidence type="ECO:0000313" key="2">
    <source>
        <dbReference type="EMBL" id="AUI08840.1"/>
    </source>
</evidence>
<evidence type="ECO:0000313" key="3">
    <source>
        <dbReference type="Proteomes" id="UP000234414"/>
    </source>
</evidence>
<protein>
    <recommendedName>
        <fullName evidence="4">Transmembrane protein</fullName>
    </recommendedName>
</protein>
<dbReference type="RefSeq" id="WP_101766011.1">
    <property type="nucleotide sequence ID" value="NZ_CP025298.1"/>
</dbReference>
<keyword evidence="1" id="KW-0812">Transmembrane</keyword>